<dbReference type="STRING" id="1569628.A0A316V1Q6"/>
<feature type="compositionally biased region" description="Acidic residues" evidence="1">
    <location>
        <begin position="830"/>
        <end position="839"/>
    </location>
</feature>
<feature type="region of interest" description="Disordered" evidence="1">
    <location>
        <begin position="766"/>
        <end position="847"/>
    </location>
</feature>
<feature type="region of interest" description="Disordered" evidence="1">
    <location>
        <begin position="451"/>
        <end position="470"/>
    </location>
</feature>
<evidence type="ECO:0000256" key="1">
    <source>
        <dbReference type="SAM" id="MobiDB-lite"/>
    </source>
</evidence>
<dbReference type="EMBL" id="KZ819662">
    <property type="protein sequence ID" value="PWN30113.1"/>
    <property type="molecule type" value="Genomic_DNA"/>
</dbReference>
<feature type="compositionally biased region" description="Polar residues" evidence="1">
    <location>
        <begin position="611"/>
        <end position="624"/>
    </location>
</feature>
<feature type="compositionally biased region" description="Low complexity" evidence="1">
    <location>
        <begin position="766"/>
        <end position="775"/>
    </location>
</feature>
<evidence type="ECO:0000313" key="4">
    <source>
        <dbReference type="Proteomes" id="UP000245884"/>
    </source>
</evidence>
<dbReference type="PANTHER" id="PTHR12100:SF1">
    <property type="entry name" value="RECYCLIN-1"/>
    <property type="match status" value="1"/>
</dbReference>
<dbReference type="SUPFAM" id="SSF81383">
    <property type="entry name" value="F-box domain"/>
    <property type="match status" value="1"/>
</dbReference>
<feature type="compositionally biased region" description="Polar residues" evidence="1">
    <location>
        <begin position="940"/>
        <end position="962"/>
    </location>
</feature>
<dbReference type="InterPro" id="IPR048627">
    <property type="entry name" value="Sec10_HB"/>
</dbReference>
<keyword evidence="4" id="KW-1185">Reference proteome</keyword>
<evidence type="ECO:0000313" key="3">
    <source>
        <dbReference type="EMBL" id="PWN30113.1"/>
    </source>
</evidence>
<feature type="compositionally biased region" description="Low complexity" evidence="1">
    <location>
        <begin position="1023"/>
        <end position="1033"/>
    </location>
</feature>
<feature type="region of interest" description="Disordered" evidence="1">
    <location>
        <begin position="872"/>
        <end position="962"/>
    </location>
</feature>
<dbReference type="GO" id="GO:0006893">
    <property type="term" value="P:Golgi to plasma membrane transport"/>
    <property type="evidence" value="ECO:0007669"/>
    <property type="project" value="TreeGrafter"/>
</dbReference>
<feature type="region of interest" description="Disordered" evidence="1">
    <location>
        <begin position="999"/>
        <end position="1033"/>
    </location>
</feature>
<dbReference type="GO" id="GO:0006887">
    <property type="term" value="P:exocytosis"/>
    <property type="evidence" value="ECO:0007669"/>
    <property type="project" value="TreeGrafter"/>
</dbReference>
<dbReference type="GO" id="GO:0000145">
    <property type="term" value="C:exocyst"/>
    <property type="evidence" value="ECO:0007669"/>
    <property type="project" value="TreeGrafter"/>
</dbReference>
<feature type="compositionally biased region" description="Acidic residues" evidence="1">
    <location>
        <begin position="455"/>
        <end position="464"/>
    </location>
</feature>
<feature type="compositionally biased region" description="Low complexity" evidence="1">
    <location>
        <begin position="14"/>
        <end position="37"/>
    </location>
</feature>
<feature type="compositionally biased region" description="Polar residues" evidence="1">
    <location>
        <begin position="183"/>
        <end position="192"/>
    </location>
</feature>
<dbReference type="RefSeq" id="XP_025364725.1">
    <property type="nucleotide sequence ID" value="XM_025504934.1"/>
</dbReference>
<feature type="region of interest" description="Disordered" evidence="1">
    <location>
        <begin position="167"/>
        <end position="244"/>
    </location>
</feature>
<name>A0A316V1Q6_9BASI</name>
<dbReference type="InterPro" id="IPR009976">
    <property type="entry name" value="Sec10-like"/>
</dbReference>
<dbReference type="InterPro" id="IPR036047">
    <property type="entry name" value="F-box-like_dom_sf"/>
</dbReference>
<feature type="compositionally biased region" description="Polar residues" evidence="1">
    <location>
        <begin position="874"/>
        <end position="893"/>
    </location>
</feature>
<feature type="region of interest" description="Disordered" evidence="1">
    <location>
        <begin position="605"/>
        <end position="624"/>
    </location>
</feature>
<dbReference type="GeneID" id="37026757"/>
<reference evidence="3 4" key="1">
    <citation type="journal article" date="2018" name="Mol. Biol. Evol.">
        <title>Broad Genomic Sampling Reveals a Smut Pathogenic Ancestry of the Fungal Clade Ustilaginomycotina.</title>
        <authorList>
            <person name="Kijpornyongpan T."/>
            <person name="Mondo S.J."/>
            <person name="Barry K."/>
            <person name="Sandor L."/>
            <person name="Lee J."/>
            <person name="Lipzen A."/>
            <person name="Pangilinan J."/>
            <person name="LaButti K."/>
            <person name="Hainaut M."/>
            <person name="Henrissat B."/>
            <person name="Grigoriev I.V."/>
            <person name="Spatafora J.W."/>
            <person name="Aime M.C."/>
        </authorList>
    </citation>
    <scope>NUCLEOTIDE SEQUENCE [LARGE SCALE GENOMIC DNA]</scope>
    <source>
        <strain evidence="3 4">MCA 5214</strain>
    </source>
</reference>
<proteinExistence type="predicted"/>
<accession>A0A316V1Q6</accession>
<dbReference type="Pfam" id="PF07393">
    <property type="entry name" value="Sec10_HB"/>
    <property type="match status" value="1"/>
</dbReference>
<feature type="domain" description="Exocyst complex component Sec10-like alpha-helical bundle" evidence="2">
    <location>
        <begin position="1045"/>
        <end position="1344"/>
    </location>
</feature>
<dbReference type="OrthoDB" id="5554140at2759"/>
<sequence>MDKWKPLNPTPKHAASSSISDPSSSSSSAANDARIAALYAPPAQSTRHAPPAKPHPPAAHVAKRRSFLPAWAQSAPSSSQYASVAGGASQDKAGANGKGAAIDEEDELVGSFPLAVHQAIAKILPVEDLVRYMATCRPLARLVASEEIWLTRVKAAQWQDIQSIPVKHTTSAPQPSPPPSNIKAPQSLQQGASDDWGDFASPAEASMPKPYSSTSPNEDDSFGEYSGGSLANGTASLQAPMKPGRPGGAKSLFSFRAETSLPSCAKIEAYQVLKSYKECLRPFADSVAAGTSNIEESLIFLGPDASSSAWGAREQAALLGNLIRCSLPYPEGAALFDAKCSKKSADLVGQDDGVNGDGSIREQSLGAGLLQAASVLTSNLLSMFKASSDKRSDALRAASHGASGTDAAVARAEGDMRIFAVSLWDLGQQSARLKALLRKDGEKAEGWLLDGAAGGDEETSEENEAPGSEAKAAWLKTRQASLLPLSLSSNSRGQADYRDIFIFASPDAPPTLNFTPMDSVMSQLVTNFREEGEMIASIFPPEQGVLLAWARIVLSELITTYIRPLLDHANSHSVHLYLRCCAASFAQSLKLSEAIRSVTPPTRLPAPTLLNKSDATSSNTVDSEVNAQESADWRRRFESFYTADLCNDVVYEAWADIVEEYLIAEREWVKTEMSAVGDKWEEDLANEASASRVDAAFLTAQNPAAVKRSVLTGFKDVLLLPVTVVPRTAVHVGGAAFRTVGKGVSYVNPLNWQGNASSAAAQASTGAGAGASSSSLQEPISAKRSGGGTGGFFSPGLGRTHDSGSKGNVGQGYIDFSHGGTDGSSTAFYGDEEDEEDEADYKGDFDANVGGFDGVDIEDEWNEEVRAWKEVANKASQTSSEQRQQQKRATSSSRDAKKRSTAGSAAMRPSTPISRPNSAVAASASQDGNLARRALGATPGTPTGSSRSATPTSAQQERPTPASLQRMQLLLSLDTALQMIHLNRDSIKRIETFATAAAGAAATTTATRDGATTEARQGEAGRPRASSSAAAKASSSGSKLRVVTIKKEIEEVASSFLRCLGERHVAPGFAKATSQVRAWDPSSATTAVDDEKATAEQQHVEPLVHFFELVHVGDTIAQMVQVYFDQELSRHIDKDDFLNPVVRDKKRFESSLDESVATGLNAGVDLLMSQAEHIIATRQEAGDFYPELEATKGKGEKEKDMDLGHPTRACAEALACLTTHCKLLVGCADKSILEVFWQEIGLRLHSILCKHLKRQIISLQGGFKIIDDLNAYHHFVATQLRQPSLLPYFEALQALGSLYIVEEPRELAHLVRDAGSLTRGTLGPDDVYEFLQARCDFKRIERDVDREMYGFKVKEDCTVM</sequence>
<gene>
    <name evidence="3" type="ORF">BDZ90DRAFT_229143</name>
</gene>
<protein>
    <recommendedName>
        <fullName evidence="2">Exocyst complex component Sec10-like alpha-helical bundle domain-containing protein</fullName>
    </recommendedName>
</protein>
<organism evidence="3 4">
    <name type="scientific">Jaminaea rosea</name>
    <dbReference type="NCBI Taxonomy" id="1569628"/>
    <lineage>
        <taxon>Eukaryota</taxon>
        <taxon>Fungi</taxon>
        <taxon>Dikarya</taxon>
        <taxon>Basidiomycota</taxon>
        <taxon>Ustilaginomycotina</taxon>
        <taxon>Exobasidiomycetes</taxon>
        <taxon>Microstromatales</taxon>
        <taxon>Microstromatales incertae sedis</taxon>
        <taxon>Jaminaea</taxon>
    </lineage>
</organism>
<dbReference type="PANTHER" id="PTHR12100">
    <property type="entry name" value="SEC10"/>
    <property type="match status" value="1"/>
</dbReference>
<dbReference type="Proteomes" id="UP000245884">
    <property type="component" value="Unassembled WGS sequence"/>
</dbReference>
<feature type="region of interest" description="Disordered" evidence="1">
    <location>
        <begin position="1"/>
        <end position="63"/>
    </location>
</feature>
<feature type="compositionally biased region" description="Low complexity" evidence="1">
    <location>
        <begin position="999"/>
        <end position="1015"/>
    </location>
</feature>
<evidence type="ECO:0000259" key="2">
    <source>
        <dbReference type="Pfam" id="PF07393"/>
    </source>
</evidence>